<dbReference type="EMBL" id="UYJE01005205">
    <property type="protein sequence ID" value="VDI35101.1"/>
    <property type="molecule type" value="Genomic_DNA"/>
</dbReference>
<sequence>MSFTGGMCITLRPVYTTPGSYLQLNFSNPEQRIRCKFMSNDLNSSVIVDTFGNYETHKYKIITSEILRITFQAPTELGWFDLSVNTIGSIQLNETDILLKSKDEVKFGKDKSTIDLTFTKNSTSPSSRILSYTAGGSFWGTIEGTFDYVLDFGLIITNVTSRDAGKYDCNIDLLPIVIWVAPIRFLNQSDDNVIYGQEGTNLNISCASITGHDAHGLSIKQNDTTLATSNSSMVTLSFIPNRDDNLNEYGCKDAPNVTVILRENSIDCLAADGFPDTYTFDKWEHKSEDGDHVRFVDGLQNGTLILQTIPYQYQMNGRYVCAVSNTIRDANGSEYFVYQGPPIFAKENRKIKFAELYKTITVTFFLFSNPMVEHIWIEGVAPRYTKNETINDFNMSETNLKYLDFESNANIKGEQIVFEFKMLNNEYEMYRVWASNELGEDSFSFNIKAT</sequence>
<evidence type="ECO:0000256" key="2">
    <source>
        <dbReference type="ARBA" id="ARBA00023136"/>
    </source>
</evidence>
<feature type="non-terminal residue" evidence="6">
    <location>
        <position position="1"/>
    </location>
</feature>
<reference evidence="6" key="1">
    <citation type="submission" date="2018-11" db="EMBL/GenBank/DDBJ databases">
        <authorList>
            <person name="Alioto T."/>
            <person name="Alioto T."/>
        </authorList>
    </citation>
    <scope>NUCLEOTIDE SEQUENCE</scope>
</reference>
<keyword evidence="5" id="KW-0393">Immunoglobulin domain</keyword>
<name>A0A8B6EI91_MYTGA</name>
<dbReference type="AlphaFoldDB" id="A0A8B6EI91"/>
<evidence type="ECO:0000256" key="4">
    <source>
        <dbReference type="ARBA" id="ARBA00023180"/>
    </source>
</evidence>
<protein>
    <recommendedName>
        <fullName evidence="8">Ig-like domain-containing protein</fullName>
    </recommendedName>
</protein>
<comment type="caution">
    <text evidence="6">The sequence shown here is derived from an EMBL/GenBank/DDBJ whole genome shotgun (WGS) entry which is preliminary data.</text>
</comment>
<accession>A0A8B6EI91</accession>
<keyword evidence="4" id="KW-0325">Glycoprotein</keyword>
<proteinExistence type="predicted"/>
<keyword evidence="3" id="KW-1015">Disulfide bond</keyword>
<keyword evidence="2" id="KW-0472">Membrane</keyword>
<evidence type="ECO:0000256" key="1">
    <source>
        <dbReference type="ARBA" id="ARBA00004479"/>
    </source>
</evidence>
<dbReference type="Proteomes" id="UP000596742">
    <property type="component" value="Unassembled WGS sequence"/>
</dbReference>
<dbReference type="PANTHER" id="PTHR11640">
    <property type="entry name" value="NEPHRIN"/>
    <property type="match status" value="1"/>
</dbReference>
<keyword evidence="7" id="KW-1185">Reference proteome</keyword>
<evidence type="ECO:0008006" key="8">
    <source>
        <dbReference type="Google" id="ProtNLM"/>
    </source>
</evidence>
<dbReference type="OrthoDB" id="6112154at2759"/>
<dbReference type="InterPro" id="IPR051275">
    <property type="entry name" value="Cell_adhesion_signaling"/>
</dbReference>
<evidence type="ECO:0000256" key="3">
    <source>
        <dbReference type="ARBA" id="ARBA00023157"/>
    </source>
</evidence>
<evidence type="ECO:0000313" key="7">
    <source>
        <dbReference type="Proteomes" id="UP000596742"/>
    </source>
</evidence>
<evidence type="ECO:0000313" key="6">
    <source>
        <dbReference type="EMBL" id="VDI35101.1"/>
    </source>
</evidence>
<evidence type="ECO:0000256" key="5">
    <source>
        <dbReference type="ARBA" id="ARBA00023319"/>
    </source>
</evidence>
<gene>
    <name evidence="6" type="ORF">MGAL_10B022621</name>
</gene>
<organism evidence="6 7">
    <name type="scientific">Mytilus galloprovincialis</name>
    <name type="common">Mediterranean mussel</name>
    <dbReference type="NCBI Taxonomy" id="29158"/>
    <lineage>
        <taxon>Eukaryota</taxon>
        <taxon>Metazoa</taxon>
        <taxon>Spiralia</taxon>
        <taxon>Lophotrochozoa</taxon>
        <taxon>Mollusca</taxon>
        <taxon>Bivalvia</taxon>
        <taxon>Autobranchia</taxon>
        <taxon>Pteriomorphia</taxon>
        <taxon>Mytilida</taxon>
        <taxon>Mytiloidea</taxon>
        <taxon>Mytilidae</taxon>
        <taxon>Mytilinae</taxon>
        <taxon>Mytilus</taxon>
    </lineage>
</organism>
<comment type="subcellular location">
    <subcellularLocation>
        <location evidence="1">Membrane</location>
        <topology evidence="1">Single-pass type I membrane protein</topology>
    </subcellularLocation>
</comment>
<dbReference type="GO" id="GO:0016020">
    <property type="term" value="C:membrane"/>
    <property type="evidence" value="ECO:0007669"/>
    <property type="project" value="UniProtKB-SubCell"/>
</dbReference>